<feature type="compositionally biased region" description="Polar residues" evidence="1">
    <location>
        <begin position="98"/>
        <end position="118"/>
    </location>
</feature>
<accession>A0A2M7TFG8</accession>
<sequence length="189" mass="20739">MPKYSAVKQEKISLFQERANELAGLEEYTQGLAGLEKTLTEFKSKHSQNIKDLSQLLPSEAEIPNLMAQLESVVQSSGFSLSNLTITEGSLEAKKTPVKQTAAEQPNDTALPASTKSSDNSDEQPETESLIKVVTVGMNIDGGDYFNLKILLDNLEKHLRIIDVKGISFAGESTASQIILLLNTYYFVQ</sequence>
<proteinExistence type="predicted"/>
<dbReference type="AlphaFoldDB" id="A0A2M7TFG8"/>
<feature type="region of interest" description="Disordered" evidence="1">
    <location>
        <begin position="93"/>
        <end position="127"/>
    </location>
</feature>
<name>A0A2M7TFG8_UNCKA</name>
<dbReference type="Proteomes" id="UP000228920">
    <property type="component" value="Unassembled WGS sequence"/>
</dbReference>
<comment type="caution">
    <text evidence="2">The sequence shown here is derived from an EMBL/GenBank/DDBJ whole genome shotgun (WGS) entry which is preliminary data.</text>
</comment>
<gene>
    <name evidence="2" type="ORF">COY32_06195</name>
</gene>
<dbReference type="EMBL" id="PFNL01000170">
    <property type="protein sequence ID" value="PIZ44605.1"/>
    <property type="molecule type" value="Genomic_DNA"/>
</dbReference>
<evidence type="ECO:0000256" key="1">
    <source>
        <dbReference type="SAM" id="MobiDB-lite"/>
    </source>
</evidence>
<reference evidence="3" key="1">
    <citation type="submission" date="2017-09" db="EMBL/GenBank/DDBJ databases">
        <title>Depth-based differentiation of microbial function through sediment-hosted aquifers and enrichment of novel symbionts in the deep terrestrial subsurface.</title>
        <authorList>
            <person name="Probst A.J."/>
            <person name="Ladd B."/>
            <person name="Jarett J.K."/>
            <person name="Geller-Mcgrath D.E."/>
            <person name="Sieber C.M.K."/>
            <person name="Emerson J.B."/>
            <person name="Anantharaman K."/>
            <person name="Thomas B.C."/>
            <person name="Malmstrom R."/>
            <person name="Stieglmeier M."/>
            <person name="Klingl A."/>
            <person name="Woyke T."/>
            <person name="Ryan C.M."/>
            <person name="Banfield J.F."/>
        </authorList>
    </citation>
    <scope>NUCLEOTIDE SEQUENCE [LARGE SCALE GENOMIC DNA]</scope>
</reference>
<evidence type="ECO:0000313" key="2">
    <source>
        <dbReference type="EMBL" id="PIZ44605.1"/>
    </source>
</evidence>
<organism evidence="2 3">
    <name type="scientific">candidate division WWE3 bacterium CG_4_10_14_0_2_um_filter_41_14</name>
    <dbReference type="NCBI Taxonomy" id="1975072"/>
    <lineage>
        <taxon>Bacteria</taxon>
        <taxon>Katanobacteria</taxon>
    </lineage>
</organism>
<evidence type="ECO:0000313" key="3">
    <source>
        <dbReference type="Proteomes" id="UP000228920"/>
    </source>
</evidence>
<dbReference type="Gene3D" id="3.30.70.60">
    <property type="match status" value="1"/>
</dbReference>
<protein>
    <submittedName>
        <fullName evidence="2">Uncharacterized protein</fullName>
    </submittedName>
</protein>
<dbReference type="InterPro" id="IPR014717">
    <property type="entry name" value="Transl_elong_EF1B/ribsomal_bS6"/>
</dbReference>